<organism evidence="5 6">
    <name type="scientific">Pycnococcus provasolii</name>
    <dbReference type="NCBI Taxonomy" id="41880"/>
    <lineage>
        <taxon>Eukaryota</taxon>
        <taxon>Viridiplantae</taxon>
        <taxon>Chlorophyta</taxon>
        <taxon>Pseudoscourfieldiophyceae</taxon>
        <taxon>Pseudoscourfieldiales</taxon>
        <taxon>Pycnococcaceae</taxon>
        <taxon>Pycnococcus</taxon>
    </lineage>
</organism>
<gene>
    <name evidence="5" type="ORF">PPROV_000548100</name>
</gene>
<evidence type="ECO:0000313" key="5">
    <source>
        <dbReference type="EMBL" id="GHP06737.1"/>
    </source>
</evidence>
<dbReference type="InterPro" id="IPR003213">
    <property type="entry name" value="Cyt_c_oxidase_su6B"/>
</dbReference>
<dbReference type="Pfam" id="PF02297">
    <property type="entry name" value="COX6B"/>
    <property type="match status" value="1"/>
</dbReference>
<dbReference type="EMBL" id="BNJQ01000014">
    <property type="protein sequence ID" value="GHP06737.1"/>
    <property type="molecule type" value="Genomic_DNA"/>
</dbReference>
<dbReference type="PANTHER" id="PTHR46281:SF8">
    <property type="entry name" value="CYTOCHROME C OXIDASE SUBUNIT 12, MITOCHONDRIAL"/>
    <property type="match status" value="1"/>
</dbReference>
<dbReference type="Gene3D" id="1.10.10.140">
    <property type="entry name" value="Cytochrome c oxidase, subunit VIb"/>
    <property type="match status" value="1"/>
</dbReference>
<dbReference type="GO" id="GO:0045277">
    <property type="term" value="C:respiratory chain complex IV"/>
    <property type="evidence" value="ECO:0007669"/>
    <property type="project" value="InterPro"/>
</dbReference>
<evidence type="ECO:0000256" key="4">
    <source>
        <dbReference type="SAM" id="MobiDB-lite"/>
    </source>
</evidence>
<accession>A0A830HP00</accession>
<dbReference type="PANTHER" id="PTHR46281">
    <property type="entry name" value="CYTOCHROME C OXIDASE SUBUNIT 6B"/>
    <property type="match status" value="1"/>
</dbReference>
<evidence type="ECO:0000256" key="3">
    <source>
        <dbReference type="ARBA" id="ARBA00023157"/>
    </source>
</evidence>
<dbReference type="InterPro" id="IPR036549">
    <property type="entry name" value="CX6/COA6-like_sf"/>
</dbReference>
<name>A0A830HP00_9CHLO</name>
<keyword evidence="6" id="KW-1185">Reference proteome</keyword>
<evidence type="ECO:0000313" key="6">
    <source>
        <dbReference type="Proteomes" id="UP000660262"/>
    </source>
</evidence>
<evidence type="ECO:0000256" key="1">
    <source>
        <dbReference type="ARBA" id="ARBA00004173"/>
    </source>
</evidence>
<feature type="compositionally biased region" description="Acidic residues" evidence="4">
    <location>
        <begin position="23"/>
        <end position="39"/>
    </location>
</feature>
<comment type="subcellular location">
    <subcellularLocation>
        <location evidence="1">Mitochondrion</location>
    </subcellularLocation>
</comment>
<sequence length="116" mass="13336">MSSSNSLASWLFGSSVVRAEEAEEEAAAAVEEAEEEEEAKPEIKVQTAPFDARFPTMNQTKHCYTRYNEFHKCVKEKGEDCEDCNFYARAYRSLCPSEWVEKWNEEREAGNFAGKY</sequence>
<dbReference type="CDD" id="cd00926">
    <property type="entry name" value="Cyt_c_Oxidase_VIb"/>
    <property type="match status" value="1"/>
</dbReference>
<dbReference type="Proteomes" id="UP000660262">
    <property type="component" value="Unassembled WGS sequence"/>
</dbReference>
<dbReference type="OrthoDB" id="1107506at2759"/>
<proteinExistence type="predicted"/>
<dbReference type="InterPro" id="IPR048280">
    <property type="entry name" value="COX6B-like"/>
</dbReference>
<keyword evidence="3" id="KW-1015">Disulfide bond</keyword>
<reference evidence="5" key="1">
    <citation type="submission" date="2020-10" db="EMBL/GenBank/DDBJ databases">
        <title>Unveiling of a novel bifunctional photoreceptor, Dualchrome1, isolated from a cosmopolitan green alga.</title>
        <authorList>
            <person name="Suzuki S."/>
            <person name="Kawachi M."/>
        </authorList>
    </citation>
    <scope>NUCLEOTIDE SEQUENCE</scope>
    <source>
        <strain evidence="5">NIES 2893</strain>
    </source>
</reference>
<dbReference type="SUPFAM" id="SSF47694">
    <property type="entry name" value="Cytochrome c oxidase subunit h"/>
    <property type="match status" value="1"/>
</dbReference>
<protein>
    <submittedName>
        <fullName evidence="5">Cytochrome c oxidase subunit 6B1</fullName>
    </submittedName>
</protein>
<dbReference type="AlphaFoldDB" id="A0A830HP00"/>
<dbReference type="FunFam" id="1.10.10.140:FF:000001">
    <property type="entry name" value="Cytochrome c oxidase subunit 6B1"/>
    <property type="match status" value="1"/>
</dbReference>
<evidence type="ECO:0000256" key="2">
    <source>
        <dbReference type="ARBA" id="ARBA00023128"/>
    </source>
</evidence>
<dbReference type="PROSITE" id="PS51808">
    <property type="entry name" value="CHCH"/>
    <property type="match status" value="1"/>
</dbReference>
<feature type="region of interest" description="Disordered" evidence="4">
    <location>
        <begin position="23"/>
        <end position="47"/>
    </location>
</feature>
<keyword evidence="2" id="KW-0496">Mitochondrion</keyword>
<dbReference type="GO" id="GO:0005739">
    <property type="term" value="C:mitochondrion"/>
    <property type="evidence" value="ECO:0007669"/>
    <property type="project" value="UniProtKB-SubCell"/>
</dbReference>
<comment type="caution">
    <text evidence="5">The sequence shown here is derived from an EMBL/GenBank/DDBJ whole genome shotgun (WGS) entry which is preliminary data.</text>
</comment>